<dbReference type="EMBL" id="JBHSEP010000009">
    <property type="protein sequence ID" value="MFC4599288.1"/>
    <property type="molecule type" value="Genomic_DNA"/>
</dbReference>
<proteinExistence type="predicted"/>
<dbReference type="RefSeq" id="WP_378096801.1">
    <property type="nucleotide sequence ID" value="NZ_JBHSEP010000009.1"/>
</dbReference>
<comment type="caution">
    <text evidence="2">The sequence shown here is derived from an EMBL/GenBank/DDBJ whole genome shotgun (WGS) entry which is preliminary data.</text>
</comment>
<dbReference type="Pfam" id="PF03862">
    <property type="entry name" value="SpoVAC_SpoVAEB"/>
    <property type="match status" value="1"/>
</dbReference>
<evidence type="ECO:0000313" key="2">
    <source>
        <dbReference type="EMBL" id="MFC4599288.1"/>
    </source>
</evidence>
<feature type="transmembrane region" description="Helical" evidence="1">
    <location>
        <begin position="141"/>
        <end position="160"/>
    </location>
</feature>
<sequence>MAVKGAGRGTGNFKPVSMSSKEYQAFAKAREPARSVWTNCLKAFLVGGIICTIGQGVTQFFMAAFQMSSKDASNPTVAVMILLAVILTSLGVYDKIAQWAGAGSAVPVTGFANSMCSAAIEHRAEGLVLGVGANMFKLAGSVIVFGVVAAFVVGIIYWVFGIGAWHDAAG</sequence>
<accession>A0ABV9FE16</accession>
<keyword evidence="1" id="KW-1133">Transmembrane helix</keyword>
<gene>
    <name evidence="2" type="primary">spoVAC</name>
    <name evidence="2" type="ORF">ACFO3S_13630</name>
</gene>
<name>A0ABV9FE16_9BACL</name>
<dbReference type="PANTHER" id="PTHR38450">
    <property type="entry name" value="STAGE V SPORULATION PROTEIN AC-RELATED"/>
    <property type="match status" value="1"/>
</dbReference>
<evidence type="ECO:0000313" key="3">
    <source>
        <dbReference type="Proteomes" id="UP001596028"/>
    </source>
</evidence>
<keyword evidence="1" id="KW-0472">Membrane</keyword>
<dbReference type="InterPro" id="IPR005562">
    <property type="entry name" value="SpoVA"/>
</dbReference>
<dbReference type="Proteomes" id="UP001596028">
    <property type="component" value="Unassembled WGS sequence"/>
</dbReference>
<feature type="transmembrane region" description="Helical" evidence="1">
    <location>
        <begin position="77"/>
        <end position="93"/>
    </location>
</feature>
<keyword evidence="3" id="KW-1185">Reference proteome</keyword>
<dbReference type="PANTHER" id="PTHR38450:SF1">
    <property type="entry name" value="STAGE V SPORULATION PROTEIN AC"/>
    <property type="match status" value="1"/>
</dbReference>
<dbReference type="InterPro" id="IPR014203">
    <property type="entry name" value="Spore_V_AC"/>
</dbReference>
<keyword evidence="1" id="KW-0812">Transmembrane</keyword>
<protein>
    <submittedName>
        <fullName evidence="2">Stage V sporulation protein AC</fullName>
    </submittedName>
</protein>
<organism evidence="2 3">
    <name type="scientific">Cohnella hongkongensis</name>
    <dbReference type="NCBI Taxonomy" id="178337"/>
    <lineage>
        <taxon>Bacteria</taxon>
        <taxon>Bacillati</taxon>
        <taxon>Bacillota</taxon>
        <taxon>Bacilli</taxon>
        <taxon>Bacillales</taxon>
        <taxon>Paenibacillaceae</taxon>
        <taxon>Cohnella</taxon>
    </lineage>
</organism>
<dbReference type="NCBIfam" id="TIGR02838">
    <property type="entry name" value="spore_V_AC"/>
    <property type="match status" value="1"/>
</dbReference>
<evidence type="ECO:0000256" key="1">
    <source>
        <dbReference type="SAM" id="Phobius"/>
    </source>
</evidence>
<feature type="transmembrane region" description="Helical" evidence="1">
    <location>
        <begin position="43"/>
        <end position="65"/>
    </location>
</feature>
<reference evidence="3" key="1">
    <citation type="journal article" date="2019" name="Int. J. Syst. Evol. Microbiol.">
        <title>The Global Catalogue of Microorganisms (GCM) 10K type strain sequencing project: providing services to taxonomists for standard genome sequencing and annotation.</title>
        <authorList>
            <consortium name="The Broad Institute Genomics Platform"/>
            <consortium name="The Broad Institute Genome Sequencing Center for Infectious Disease"/>
            <person name="Wu L."/>
            <person name="Ma J."/>
        </authorList>
    </citation>
    <scope>NUCLEOTIDE SEQUENCE [LARGE SCALE GENOMIC DNA]</scope>
    <source>
        <strain evidence="3">CCUG 49571</strain>
    </source>
</reference>